<comment type="caution">
    <text evidence="1">The sequence shown here is derived from an EMBL/GenBank/DDBJ whole genome shotgun (WGS) entry which is preliminary data.</text>
</comment>
<dbReference type="HOGENOM" id="CLU_3216640_0_0_5"/>
<dbReference type="Proteomes" id="UP000004310">
    <property type="component" value="Unassembled WGS sequence"/>
</dbReference>
<gene>
    <name evidence="1" type="ORF">FP2506_14274</name>
</gene>
<keyword evidence="2" id="KW-1185">Reference proteome</keyword>
<name>Q0G475_9HYPH</name>
<dbReference type="EMBL" id="AATP01000002">
    <property type="protein sequence ID" value="EAU41606.1"/>
    <property type="molecule type" value="Genomic_DNA"/>
</dbReference>
<organism evidence="1 2">
    <name type="scientific">Fulvimarina pelagi HTCC2506</name>
    <dbReference type="NCBI Taxonomy" id="314231"/>
    <lineage>
        <taxon>Bacteria</taxon>
        <taxon>Pseudomonadati</taxon>
        <taxon>Pseudomonadota</taxon>
        <taxon>Alphaproteobacteria</taxon>
        <taxon>Hyphomicrobiales</taxon>
        <taxon>Aurantimonadaceae</taxon>
        <taxon>Fulvimarina</taxon>
    </lineage>
</organism>
<dbReference type="AlphaFoldDB" id="Q0G475"/>
<reference evidence="1 2" key="1">
    <citation type="journal article" date="2010" name="J. Bacteriol.">
        <title>Genome sequence of Fulvimarina pelagi HTCC2506T, a Mn(II)-oxidizing alphaproteobacterium possessing an aerobic anoxygenic photosynthetic gene cluster and Xanthorhodopsin.</title>
        <authorList>
            <person name="Kang I."/>
            <person name="Oh H.M."/>
            <person name="Lim S.I."/>
            <person name="Ferriera S."/>
            <person name="Giovannoni S.J."/>
            <person name="Cho J.C."/>
        </authorList>
    </citation>
    <scope>NUCLEOTIDE SEQUENCE [LARGE SCALE GENOMIC DNA]</scope>
    <source>
        <strain evidence="1 2">HTCC2506</strain>
    </source>
</reference>
<evidence type="ECO:0000313" key="1">
    <source>
        <dbReference type="EMBL" id="EAU41606.1"/>
    </source>
</evidence>
<accession>Q0G475</accession>
<sequence>MFAANSCVGVRRIGLELLEAKRPTSHAMIRSSMLVEAGCRRTKA</sequence>
<evidence type="ECO:0000313" key="2">
    <source>
        <dbReference type="Proteomes" id="UP000004310"/>
    </source>
</evidence>
<protein>
    <submittedName>
        <fullName evidence="1">Uncharacterized protein</fullName>
    </submittedName>
</protein>
<proteinExistence type="predicted"/>